<evidence type="ECO:0000256" key="3">
    <source>
        <dbReference type="ARBA" id="ARBA00022801"/>
    </source>
</evidence>
<dbReference type="InterPro" id="IPR036866">
    <property type="entry name" value="RibonucZ/Hydroxyglut_hydro"/>
</dbReference>
<evidence type="ECO:0000256" key="4">
    <source>
        <dbReference type="ARBA" id="ARBA00022833"/>
    </source>
</evidence>
<sequence>MLIHKEDKDFIKFNVDQFLKDGDEIKVGEISLKIVHTPGHTKGSICLLGDGFIFTGDTLFEDAYGRTDLSGGSQTEMENSLEKLKKILKPGMKV</sequence>
<evidence type="ECO:0000259" key="5">
    <source>
        <dbReference type="Pfam" id="PF00753"/>
    </source>
</evidence>
<comment type="caution">
    <text evidence="6">The sequence shown here is derived from an EMBL/GenBank/DDBJ whole genome shotgun (WGS) entry which is preliminary data.</text>
</comment>
<gene>
    <name evidence="6" type="ORF">COV54_00410</name>
</gene>
<protein>
    <submittedName>
        <fullName evidence="6">MBL fold metallo-hydrolase</fullName>
    </submittedName>
</protein>
<proteinExistence type="predicted"/>
<evidence type="ECO:0000313" key="6">
    <source>
        <dbReference type="EMBL" id="PIR07567.1"/>
    </source>
</evidence>
<dbReference type="Proteomes" id="UP000228867">
    <property type="component" value="Unassembled WGS sequence"/>
</dbReference>
<dbReference type="SUPFAM" id="SSF56281">
    <property type="entry name" value="Metallo-hydrolase/oxidoreductase"/>
    <property type="match status" value="1"/>
</dbReference>
<comment type="cofactor">
    <cofactor evidence="1">
        <name>Zn(2+)</name>
        <dbReference type="ChEBI" id="CHEBI:29105"/>
    </cofactor>
</comment>
<dbReference type="PANTHER" id="PTHR46233">
    <property type="entry name" value="HYDROXYACYLGLUTATHIONE HYDROLASE GLOC"/>
    <property type="match status" value="1"/>
</dbReference>
<dbReference type="EMBL" id="PCWR01000009">
    <property type="protein sequence ID" value="PIR07567.1"/>
    <property type="molecule type" value="Genomic_DNA"/>
</dbReference>
<feature type="non-terminal residue" evidence="6">
    <location>
        <position position="94"/>
    </location>
</feature>
<dbReference type="Gene3D" id="3.60.15.10">
    <property type="entry name" value="Ribonuclease Z/Hydroxyacylglutathione hydrolase-like"/>
    <property type="match status" value="1"/>
</dbReference>
<evidence type="ECO:0000313" key="7">
    <source>
        <dbReference type="Proteomes" id="UP000228867"/>
    </source>
</evidence>
<dbReference type="InterPro" id="IPR051453">
    <property type="entry name" value="MBL_Glyoxalase_II"/>
</dbReference>
<dbReference type="CDD" id="cd06262">
    <property type="entry name" value="metallo-hydrolase-like_MBL-fold"/>
    <property type="match status" value="1"/>
</dbReference>
<organism evidence="6 7">
    <name type="scientific">Candidatus Jorgensenbacteria bacterium CG11_big_fil_rev_8_21_14_0_20_38_23</name>
    <dbReference type="NCBI Taxonomy" id="1974594"/>
    <lineage>
        <taxon>Bacteria</taxon>
        <taxon>Candidatus Joergenseniibacteriota</taxon>
    </lineage>
</organism>
<dbReference type="GO" id="GO:0016787">
    <property type="term" value="F:hydrolase activity"/>
    <property type="evidence" value="ECO:0007669"/>
    <property type="project" value="UniProtKB-KW"/>
</dbReference>
<keyword evidence="2" id="KW-0479">Metal-binding</keyword>
<evidence type="ECO:0000256" key="1">
    <source>
        <dbReference type="ARBA" id="ARBA00001947"/>
    </source>
</evidence>
<dbReference type="Pfam" id="PF00753">
    <property type="entry name" value="Lactamase_B"/>
    <property type="match status" value="1"/>
</dbReference>
<feature type="domain" description="Metallo-beta-lactamase" evidence="5">
    <location>
        <begin position="13"/>
        <end position="86"/>
    </location>
</feature>
<evidence type="ECO:0000256" key="2">
    <source>
        <dbReference type="ARBA" id="ARBA00022723"/>
    </source>
</evidence>
<accession>A0A2H0NF95</accession>
<dbReference type="AlphaFoldDB" id="A0A2H0NF95"/>
<reference evidence="6 7" key="1">
    <citation type="submission" date="2017-09" db="EMBL/GenBank/DDBJ databases">
        <title>Depth-based differentiation of microbial function through sediment-hosted aquifers and enrichment of novel symbionts in the deep terrestrial subsurface.</title>
        <authorList>
            <person name="Probst A.J."/>
            <person name="Ladd B."/>
            <person name="Jarett J.K."/>
            <person name="Geller-Mcgrath D.E."/>
            <person name="Sieber C.M."/>
            <person name="Emerson J.B."/>
            <person name="Anantharaman K."/>
            <person name="Thomas B.C."/>
            <person name="Malmstrom R."/>
            <person name="Stieglmeier M."/>
            <person name="Klingl A."/>
            <person name="Woyke T."/>
            <person name="Ryan C.M."/>
            <person name="Banfield J.F."/>
        </authorList>
    </citation>
    <scope>NUCLEOTIDE SEQUENCE [LARGE SCALE GENOMIC DNA]</scope>
    <source>
        <strain evidence="6">CG11_big_fil_rev_8_21_14_0_20_38_23</strain>
    </source>
</reference>
<keyword evidence="4" id="KW-0862">Zinc</keyword>
<dbReference type="PANTHER" id="PTHR46233:SF3">
    <property type="entry name" value="HYDROXYACYLGLUTATHIONE HYDROLASE GLOC"/>
    <property type="match status" value="1"/>
</dbReference>
<name>A0A2H0NF95_9BACT</name>
<dbReference type="GO" id="GO:0046872">
    <property type="term" value="F:metal ion binding"/>
    <property type="evidence" value="ECO:0007669"/>
    <property type="project" value="UniProtKB-KW"/>
</dbReference>
<keyword evidence="3 6" id="KW-0378">Hydrolase</keyword>
<dbReference type="InterPro" id="IPR001279">
    <property type="entry name" value="Metallo-B-lactamas"/>
</dbReference>